<dbReference type="RefSeq" id="WP_013299865.1">
    <property type="nucleotide sequence ID" value="NC_014414.1"/>
</dbReference>
<dbReference type="Pfam" id="PF26604">
    <property type="entry name" value="CBU_0592"/>
    <property type="match status" value="1"/>
</dbReference>
<gene>
    <name evidence="3" type="ordered locus">PB2503_04082</name>
</gene>
<evidence type="ECO:0000313" key="3">
    <source>
        <dbReference type="EMBL" id="ADM08891.1"/>
    </source>
</evidence>
<evidence type="ECO:0000259" key="2">
    <source>
        <dbReference type="Pfam" id="PF26604"/>
    </source>
</evidence>
<organism evidence="3 4">
    <name type="scientific">Parvularcula bermudensis (strain ATCC BAA-594 / HTCC2503 / KCTC 12087)</name>
    <dbReference type="NCBI Taxonomy" id="314260"/>
    <lineage>
        <taxon>Bacteria</taxon>
        <taxon>Pseudomonadati</taxon>
        <taxon>Pseudomonadota</taxon>
        <taxon>Alphaproteobacteria</taxon>
        <taxon>Parvularculales</taxon>
        <taxon>Parvularculaceae</taxon>
        <taxon>Parvularcula</taxon>
    </lineage>
</organism>
<reference evidence="3 4" key="2">
    <citation type="journal article" date="2011" name="J. Bacteriol.">
        <title>Complete genome sequence of strain HTCC2503T of Parvularcula bermudensis, the type species of the order "Parvularculales" in the class Alphaproteobacteria.</title>
        <authorList>
            <person name="Oh H.M."/>
            <person name="Kang I."/>
            <person name="Vergin K.L."/>
            <person name="Kang D."/>
            <person name="Rhee K.H."/>
            <person name="Giovannoni S.J."/>
            <person name="Cho J.C."/>
        </authorList>
    </citation>
    <scope>NUCLEOTIDE SEQUENCE [LARGE SCALE GENOMIC DNA]</scope>
    <source>
        <strain evidence="4">ATCC BAA-594 / HTCC2503 / KCTC 12087</strain>
    </source>
</reference>
<dbReference type="KEGG" id="pbr:PB2503_04082"/>
<feature type="transmembrane region" description="Helical" evidence="1">
    <location>
        <begin position="6"/>
        <end position="23"/>
    </location>
</feature>
<evidence type="ECO:0000256" key="1">
    <source>
        <dbReference type="SAM" id="Phobius"/>
    </source>
</evidence>
<dbReference type="NCBIfam" id="NF047864">
    <property type="entry name" value="CBU_0592_membra"/>
    <property type="match status" value="1"/>
</dbReference>
<keyword evidence="4" id="KW-1185">Reference proteome</keyword>
<dbReference type="Proteomes" id="UP000001302">
    <property type="component" value="Chromosome"/>
</dbReference>
<keyword evidence="1" id="KW-0812">Transmembrane</keyword>
<name>E0TEK8_PARBH</name>
<reference evidence="4" key="1">
    <citation type="submission" date="2010-08" db="EMBL/GenBank/DDBJ databases">
        <title>Genome sequence of Parvularcula bermudensis HTCC2503.</title>
        <authorList>
            <person name="Kang D.-M."/>
            <person name="Oh H.-M."/>
            <person name="Cho J.-C."/>
        </authorList>
    </citation>
    <scope>NUCLEOTIDE SEQUENCE [LARGE SCALE GENOMIC DNA]</scope>
    <source>
        <strain evidence="4">ATCC BAA-594 / HTCC2503 / KCTC 12087</strain>
    </source>
</reference>
<feature type="transmembrane region" description="Helical" evidence="1">
    <location>
        <begin position="35"/>
        <end position="54"/>
    </location>
</feature>
<sequence>MLSFPDIVGTLGVAFVLSAFFGLQAGRFDPQGWGYLCLNLGGASAILVSLLFHFNFASFLIELAWIGISLFGIARRLLTRRRPSAPRQRRSP</sequence>
<feature type="domain" description="CBU-0592-like" evidence="2">
    <location>
        <begin position="6"/>
        <end position="79"/>
    </location>
</feature>
<keyword evidence="1" id="KW-0472">Membrane</keyword>
<dbReference type="EMBL" id="CP002156">
    <property type="protein sequence ID" value="ADM08891.1"/>
    <property type="molecule type" value="Genomic_DNA"/>
</dbReference>
<proteinExistence type="predicted"/>
<dbReference type="OrthoDB" id="7273604at2"/>
<feature type="transmembrane region" description="Helical" evidence="1">
    <location>
        <begin position="60"/>
        <end position="78"/>
    </location>
</feature>
<dbReference type="AlphaFoldDB" id="E0TEK8"/>
<evidence type="ECO:0000313" key="4">
    <source>
        <dbReference type="Proteomes" id="UP000001302"/>
    </source>
</evidence>
<protein>
    <submittedName>
        <fullName evidence="3">Putative permease</fullName>
    </submittedName>
</protein>
<dbReference type="InterPro" id="IPR058058">
    <property type="entry name" value="CBU_0592-like"/>
</dbReference>
<dbReference type="STRING" id="314260.PB2503_04082"/>
<dbReference type="HOGENOM" id="CLU_160525_0_1_5"/>
<keyword evidence="1" id="KW-1133">Transmembrane helix</keyword>
<accession>E0TEK8</accession>